<dbReference type="PANTHER" id="PTHR32387">
    <property type="entry name" value="WU:FJ29H11"/>
    <property type="match status" value="1"/>
</dbReference>
<evidence type="ECO:0000259" key="2">
    <source>
        <dbReference type="Pfam" id="PF13020"/>
    </source>
</evidence>
<evidence type="ECO:0008006" key="6">
    <source>
        <dbReference type="Google" id="ProtNLM"/>
    </source>
</evidence>
<dbReference type="GO" id="GO:0009793">
    <property type="term" value="P:embryo development ending in seed dormancy"/>
    <property type="evidence" value="ECO:0007669"/>
    <property type="project" value="TreeGrafter"/>
</dbReference>
<evidence type="ECO:0000259" key="3">
    <source>
        <dbReference type="Pfam" id="PF25794"/>
    </source>
</evidence>
<dbReference type="Pfam" id="PF25794">
    <property type="entry name" value="SACS"/>
    <property type="match status" value="1"/>
</dbReference>
<feature type="compositionally biased region" description="Low complexity" evidence="1">
    <location>
        <begin position="59"/>
        <end position="68"/>
    </location>
</feature>
<evidence type="ECO:0000256" key="1">
    <source>
        <dbReference type="SAM" id="MobiDB-lite"/>
    </source>
</evidence>
<gene>
    <name evidence="4" type="ORF">VNO80_20544</name>
</gene>
<dbReference type="InterPro" id="IPR024975">
    <property type="entry name" value="NOV_C"/>
</dbReference>
<dbReference type="FunFam" id="3.30.565.10:FF:000105">
    <property type="entry name" value="Histidine kinase-DNA gyrase B-and HSP90-like ATPase family protein"/>
    <property type="match status" value="1"/>
</dbReference>
<feature type="domain" description="Protein NO VEIN C-terminal" evidence="2">
    <location>
        <begin position="2594"/>
        <end position="2679"/>
    </location>
</feature>
<keyword evidence="5" id="KW-1185">Reference proteome</keyword>
<dbReference type="Gene3D" id="3.30.565.10">
    <property type="entry name" value="Histidine kinase-like ATPase, C-terminal domain"/>
    <property type="match status" value="1"/>
</dbReference>
<name>A0AAN9M240_PHACN</name>
<dbReference type="Pfam" id="PF13020">
    <property type="entry name" value="NOV_C"/>
    <property type="match status" value="1"/>
</dbReference>
<proteinExistence type="predicted"/>
<dbReference type="InterPro" id="IPR036890">
    <property type="entry name" value="HATPase_C_sf"/>
</dbReference>
<accession>A0AAN9M240</accession>
<evidence type="ECO:0000313" key="5">
    <source>
        <dbReference type="Proteomes" id="UP001374584"/>
    </source>
</evidence>
<dbReference type="EMBL" id="JAYMYR010000008">
    <property type="protein sequence ID" value="KAK7346031.1"/>
    <property type="molecule type" value="Genomic_DNA"/>
</dbReference>
<dbReference type="GO" id="GO:0048364">
    <property type="term" value="P:root development"/>
    <property type="evidence" value="ECO:0007669"/>
    <property type="project" value="TreeGrafter"/>
</dbReference>
<dbReference type="GO" id="GO:0010305">
    <property type="term" value="P:leaf vascular tissue pattern formation"/>
    <property type="evidence" value="ECO:0007669"/>
    <property type="project" value="TreeGrafter"/>
</dbReference>
<dbReference type="Proteomes" id="UP001374584">
    <property type="component" value="Unassembled WGS sequence"/>
</dbReference>
<comment type="caution">
    <text evidence="4">The sequence shown here is derived from an EMBL/GenBank/DDBJ whole genome shotgun (WGS) entry which is preliminary data.</text>
</comment>
<dbReference type="InterPro" id="IPR058210">
    <property type="entry name" value="SACS/Nov_dom"/>
</dbReference>
<feature type="compositionally biased region" description="Pro residues" evidence="1">
    <location>
        <begin position="69"/>
        <end position="78"/>
    </location>
</feature>
<dbReference type="InterPro" id="IPR052957">
    <property type="entry name" value="Auxin_embryo_med"/>
</dbReference>
<dbReference type="PANTHER" id="PTHR32387:SF0">
    <property type="entry name" value="PROTEIN NO VEIN"/>
    <property type="match status" value="1"/>
</dbReference>
<feature type="region of interest" description="Disordered" evidence="1">
    <location>
        <begin position="1"/>
        <end position="82"/>
    </location>
</feature>
<dbReference type="NCBIfam" id="NF047352">
    <property type="entry name" value="P_loop_sacsin"/>
    <property type="match status" value="1"/>
</dbReference>
<feature type="region of interest" description="Disordered" evidence="1">
    <location>
        <begin position="332"/>
        <end position="375"/>
    </location>
</feature>
<sequence length="2714" mass="305521">MNGHPFPFRGGHRQPPPPPHSANAPNLNNFYLQPSPPQYPLNVPNPTTPFFHPPPPSFSFPNTSRSFPPQHPPPPPPNSKLAIDHADRAASTACSALLAAGGSVSAWEVSQNALLMLQVDSWNSLGIKMQQVPSLHRLMITEGKVNAFVHCFVGVQRITSLYDLEVAICKNEGVDNFEALGLGPLLQHPLVIHYFSLRSDVTQVFKITSEEIIQFLSEFLDASRSNEIIKVEQFLDFVAKQRLVKCKEWLGIRITNLGMHISAIREARNSEQSTLKKCLKTLDLKIDKFGKRPLSSSQKKQLDERFNAITQRVERFSPVKKSFCGKHIRFMSSSSEDEDSDSSAHEQSNNIMGSQSNPSTQFTRRSERVSSCPYPSATEEMARLGVRSDMEGHSLVNSSLKNEFCEQPKKKRKFENVTSKRSASFKLQKRNKFGRVVTPIHNGNKTVKTKVPINMEGDLSITNDSLQLFVTTWKEACLQRTVDEVFERMLKFYRVKHTRWRKIRNLFSSYPFVGLLNAAVSSIKSGMRNNIYDTLQDIIDSELSNSPTKRSSEYETIDVGPCQENVPVITMDNIENAKGISSGDVIRKIGTYFDHDNEINRISNNSFLQNRITLLRKFCSCGNWVAEQFGIKNFDSLGYGDFISFLEKHINQLPHELMKLFDGDRCENSPFGACMSTKQLTALVSQALSTLWENETVTKQMVSMLLTRQFPSIKFEIVENGSLVNLLDAVQGHKSCVTSKCVVFSATIIGKNYNGESSSDRDNNWSEMMADRSEMNHKKTTKNVIAKNAIEVLLKSPMLSDLSKWSHWDLRFAPFLGPLISWLLNDVNTKGMLCLVTRDGKVIRLDHSASVDSFLEAAVQGSSFQTAVQLLSLISLVGGEKYVPLSLLKCHACHAFEVMFRNSVEDVEVSDDDALYQSVEASSKTKILSEISNAKMGSEFSKHLHKVSKVASILSRFVLDCLGYLPAEFHSFASDLLLSGMQSVFKDATSAILCECSNIEQRFMLHEVGLSLGISEWINDYHALISNNTSDIHCTRVSSLKDAKTDINARGHDQYMLDKSPIPEANIEVTGTVDQEKSNQESNACCMGNSFQNGADMDATLLIESIRRDEFGLDSSLSDIDTLMLKKQHARLGRALHCLSQELYSQDSHFILELVQNADDNNYPENVEPTLTFILQDSGIVVLNNERGFSAQNMRALCDVGNSTKKGSNAGYIGKKGIGFKSVFRVTDAPEIHSNGFHVKFDISEGQIGFVLPTVIPPCDIGILRRMAFTDTELYDDSPWNTCIMLPFRSRLSEGMALNNILTMFSDLHPSLLLFLHRLKCMKLRNMLNDTLIVMKKEILGDGIIKVSHGKEKMVWFVVSQKLQTNSIRFDVKTTEISMAFTLQESDNSYIPCSDQQPVFAFLPLRTYGLKFILQGDFVLPSSREEVDGDSPWNQWLLSEYPSLFVRALREFCELPSFRSEPGKGLSAFMSFVPLVGEVHGFFSSLPRLIISKLRMMNCLLVDSDSSEWAPPCKVLRGWTEQVRDLIPDNMLLEHLGLRYLNKNIVLSDTLARALGIEEFGPNILVRVLSSLSHRKSSPISMGMSWLATCLSTLYITMFNSSASMSINFEMEDVRKSLQKIPFIPLSDGTYSSVDEGTIWLQSNNLNSGFDGEHKIEAFPNICAKLRTVSPSLFSASSGTLSLNTTFLDNITQLLQSIGVQQLSVHDVVKLHILPALSDETMANKNRMLMVEYVCFVMLHLNSTCSDCSIERDHIISEFRCKSLLLTNCGFKCPAETPIHFCTGFGNPVTPKLLADCVNMTWHEVDVSYLSHPVNESVSSAMMKWRDFFEKIGITDFAQIVQVDKSVVDIGDATFKQVMWDRGLISAESLVKDWESPEIVQLLSLLSKGGNLKNCKYLLEVLDMLWDDCYSNKTTGNFYPKSVGDGHPFKSTFICSLCDVQWVVSTMDSELHYPRDLFYDCETVRMILGDFAPYAVPKVKSEKLVKDFGFKTRVTLGDILDVLKVWRKSSKVPFKASITQMTKLYAFIWNEIASSKKKTMDDLMSGPFIFIPYSSVHDYNDVVCGTFVYPNEVYWHDSTGSVQQMKEFHPQCNSSCSPINKSLCNIYPTLRGFFVDECQVQDAPPLCSYIQILLQLSTVTLPSQAADKILQVFLKWADGLKSGLLSVEDVCYLKECLSKLEFPVLPTLQDKWVSLHPSFGLICWCDDKKLKKEFKHSDNLDFLYFGELTEDGKEMVQDKISIVMKSFGIPAISEVVTREPIYYGHADCSSKTSLVNWALPYAQRYIHKFHTDKYDQLKHSGFDIFKHLKVNVVEKLFYRNVIKTCGTVSKKRVECSCLLQGNNFYTTKESDYHSLFMELSTLLLDRTSELHLANFLHMITTMAESGSSEEQIEFFILNSQKVPKLPVEEPVWTLSCVSSLAESDNLKPSDPVPPANEQIFPRRKTGVCPNWPPADWKTAPDFSYARANGFKTKPAQISTFSEMKKDDISGSIISPPFCAEQESFTVDWSIKEDPPASSMGVVLHNNVNFEDQSCHHFEPSAFSIHADSDPIGLDEAIDESLDEDHSSSPAFSKRERLQTGIFDATQVKVTGRLGEFLACKYFADKVGKTAVRWVNEINETGLPYDLVIGEDNNEEFIEVKATRSPKKDWFNISLREWQFANDRSESYSIAFVALIGNNVARITIFKDPVKLCQQGELQLAVMMPRQQKPFSVVS</sequence>
<dbReference type="GO" id="GO:0005634">
    <property type="term" value="C:nucleus"/>
    <property type="evidence" value="ECO:0007669"/>
    <property type="project" value="TreeGrafter"/>
</dbReference>
<reference evidence="4 5" key="1">
    <citation type="submission" date="2024-01" db="EMBL/GenBank/DDBJ databases">
        <title>The genomes of 5 underutilized Papilionoideae crops provide insights into root nodulation and disease resistanc.</title>
        <authorList>
            <person name="Jiang F."/>
        </authorList>
    </citation>
    <scope>NUCLEOTIDE SEQUENCE [LARGE SCALE GENOMIC DNA]</scope>
    <source>
        <strain evidence="4">JINMINGXINNONG_FW02</strain>
        <tissue evidence="4">Leaves</tissue>
    </source>
</reference>
<organism evidence="4 5">
    <name type="scientific">Phaseolus coccineus</name>
    <name type="common">Scarlet runner bean</name>
    <name type="synonym">Phaseolus multiflorus</name>
    <dbReference type="NCBI Taxonomy" id="3886"/>
    <lineage>
        <taxon>Eukaryota</taxon>
        <taxon>Viridiplantae</taxon>
        <taxon>Streptophyta</taxon>
        <taxon>Embryophyta</taxon>
        <taxon>Tracheophyta</taxon>
        <taxon>Spermatophyta</taxon>
        <taxon>Magnoliopsida</taxon>
        <taxon>eudicotyledons</taxon>
        <taxon>Gunneridae</taxon>
        <taxon>Pentapetalae</taxon>
        <taxon>rosids</taxon>
        <taxon>fabids</taxon>
        <taxon>Fabales</taxon>
        <taxon>Fabaceae</taxon>
        <taxon>Papilionoideae</taxon>
        <taxon>50 kb inversion clade</taxon>
        <taxon>NPAAA clade</taxon>
        <taxon>indigoferoid/millettioid clade</taxon>
        <taxon>Phaseoleae</taxon>
        <taxon>Phaseolus</taxon>
    </lineage>
</organism>
<feature type="domain" description="Sacsin/Nov" evidence="3">
    <location>
        <begin position="1149"/>
        <end position="1242"/>
    </location>
</feature>
<evidence type="ECO:0000313" key="4">
    <source>
        <dbReference type="EMBL" id="KAK7346031.1"/>
    </source>
</evidence>
<dbReference type="SUPFAM" id="SSF55874">
    <property type="entry name" value="ATPase domain of HSP90 chaperone/DNA topoisomerase II/histidine kinase"/>
    <property type="match status" value="1"/>
</dbReference>
<protein>
    <recommendedName>
        <fullName evidence="6">Protein NO VEIN C-terminal domain-containing protein</fullName>
    </recommendedName>
</protein>
<feature type="compositionally biased region" description="Polar residues" evidence="1">
    <location>
        <begin position="345"/>
        <end position="363"/>
    </location>
</feature>